<evidence type="ECO:0000256" key="4">
    <source>
        <dbReference type="ARBA" id="ARBA00022989"/>
    </source>
</evidence>
<evidence type="ECO:0000256" key="1">
    <source>
        <dbReference type="ARBA" id="ARBA00004651"/>
    </source>
</evidence>
<evidence type="ECO:0000313" key="7">
    <source>
        <dbReference type="EMBL" id="MFC7151439.1"/>
    </source>
</evidence>
<feature type="transmembrane region" description="Helical" evidence="6">
    <location>
        <begin position="491"/>
        <end position="509"/>
    </location>
</feature>
<dbReference type="EMBL" id="JBHTAI010000016">
    <property type="protein sequence ID" value="MFC7151439.1"/>
    <property type="molecule type" value="Genomic_DNA"/>
</dbReference>
<comment type="caution">
    <text evidence="7">The sequence shown here is derived from an EMBL/GenBank/DDBJ whole genome shotgun (WGS) entry which is preliminary data.</text>
</comment>
<feature type="transmembrane region" description="Helical" evidence="6">
    <location>
        <begin position="96"/>
        <end position="118"/>
    </location>
</feature>
<evidence type="ECO:0000256" key="6">
    <source>
        <dbReference type="SAM" id="Phobius"/>
    </source>
</evidence>
<dbReference type="Proteomes" id="UP001596378">
    <property type="component" value="Unassembled WGS sequence"/>
</dbReference>
<feature type="transmembrane region" description="Helical" evidence="6">
    <location>
        <begin position="340"/>
        <end position="363"/>
    </location>
</feature>
<dbReference type="InterPro" id="IPR050833">
    <property type="entry name" value="Poly_Biosynth_Transport"/>
</dbReference>
<sequence length="643" mass="65013">MGGMRIEYETGAPGKKALWQGAALLGGAALLTKLIGTLQKIPLQNLAGDEVFGLYTAVYALAVLWMTLASAGIPVAVSALVAEKAARGDEEGARRVLRWAGALIGLIGLAMFLALWLGADAFARWMGLEAAASAIRMSSLALLFAPATAVLRGYQQGRMRMLGPAVSQLAEQVARVAFMLVALAIALGGAWSASATAAAVHGGLAAGAMAGLLVMAWFSARDGRRRSAEPVVLRAAGLKKRFGPQGETAEAAAVGSTAAPAERFEGVHLHVGVDGEMAEAAAAGSAAASVDRSEGVRLHVGMDGEEAVAASGGNVAAGRPAGHVVWNESRAALVKRIMRVAVLVAIVSVVAPMFALIDAFSIPRLLDEGGAWALAQFGVYSRGVALLQLVILSASGAAAALVPALTAARARGDGGELVGRAVFAMRLAWWFGCAAALGLALLAAPIDTALFGDDSGAAAMALVGLAAAGGTLQAVSAALLQGMGELRAPAVNLAAAVLLKLSLNVALVPRHGIEGAAAAMAIAYAIAATLNALSLRQRVPLPAPRAQLAWRSVAALAAMAAAVALLARGLGGLLAAALPARAAALLVALPGVALGAAVFAAALVALGAVAPHEWRELPGISGTRADRWLLRIRTLTRRDNQEG</sequence>
<dbReference type="PANTHER" id="PTHR30250">
    <property type="entry name" value="PST FAMILY PREDICTED COLANIC ACID TRANSPORTER"/>
    <property type="match status" value="1"/>
</dbReference>
<keyword evidence="3 6" id="KW-0812">Transmembrane</keyword>
<keyword evidence="2" id="KW-1003">Cell membrane</keyword>
<feature type="transmembrane region" description="Helical" evidence="6">
    <location>
        <begin position="172"/>
        <end position="192"/>
    </location>
</feature>
<proteinExistence type="predicted"/>
<feature type="transmembrane region" description="Helical" evidence="6">
    <location>
        <begin position="58"/>
        <end position="82"/>
    </location>
</feature>
<evidence type="ECO:0000256" key="5">
    <source>
        <dbReference type="ARBA" id="ARBA00023136"/>
    </source>
</evidence>
<feature type="transmembrane region" description="Helical" evidence="6">
    <location>
        <begin position="21"/>
        <end position="38"/>
    </location>
</feature>
<dbReference type="InterPro" id="IPR002797">
    <property type="entry name" value="Polysacc_synth"/>
</dbReference>
<gene>
    <name evidence="7" type="ORF">ACFQMJ_23115</name>
</gene>
<keyword evidence="8" id="KW-1185">Reference proteome</keyword>
<reference evidence="8" key="1">
    <citation type="journal article" date="2019" name="Int. J. Syst. Evol. Microbiol.">
        <title>The Global Catalogue of Microorganisms (GCM) 10K type strain sequencing project: providing services to taxonomists for standard genome sequencing and annotation.</title>
        <authorList>
            <consortium name="The Broad Institute Genomics Platform"/>
            <consortium name="The Broad Institute Genome Sequencing Center for Infectious Disease"/>
            <person name="Wu L."/>
            <person name="Ma J."/>
        </authorList>
    </citation>
    <scope>NUCLEOTIDE SEQUENCE [LARGE SCALE GENOMIC DNA]</scope>
    <source>
        <strain evidence="8">KCTC 12907</strain>
    </source>
</reference>
<feature type="transmembrane region" description="Helical" evidence="6">
    <location>
        <begin position="584"/>
        <end position="609"/>
    </location>
</feature>
<dbReference type="RefSeq" id="WP_378107405.1">
    <property type="nucleotide sequence ID" value="NZ_JBHSUP010000026.1"/>
</dbReference>
<feature type="transmembrane region" description="Helical" evidence="6">
    <location>
        <begin position="458"/>
        <end position="479"/>
    </location>
</feature>
<feature type="transmembrane region" description="Helical" evidence="6">
    <location>
        <begin position="515"/>
        <end position="533"/>
    </location>
</feature>
<evidence type="ECO:0000256" key="2">
    <source>
        <dbReference type="ARBA" id="ARBA00022475"/>
    </source>
</evidence>
<dbReference type="Pfam" id="PF01943">
    <property type="entry name" value="Polysacc_synt"/>
    <property type="match status" value="1"/>
</dbReference>
<feature type="transmembrane region" description="Helical" evidence="6">
    <location>
        <begin position="553"/>
        <end position="578"/>
    </location>
</feature>
<dbReference type="PANTHER" id="PTHR30250:SF29">
    <property type="entry name" value="POLYSACCHARIDE BIOSYNTHESIS PROTEIN C-TERMINAL DOMAIN-CONTAINING PROTEIN"/>
    <property type="match status" value="1"/>
</dbReference>
<accession>A0ABW2FHI1</accession>
<keyword evidence="5 6" id="KW-0472">Membrane</keyword>
<protein>
    <submittedName>
        <fullName evidence="7">Oligosaccharide flippase family protein</fullName>
    </submittedName>
</protein>
<feature type="transmembrane region" description="Helical" evidence="6">
    <location>
        <begin position="383"/>
        <end position="406"/>
    </location>
</feature>
<feature type="transmembrane region" description="Helical" evidence="6">
    <location>
        <begin position="130"/>
        <end position="151"/>
    </location>
</feature>
<keyword evidence="4 6" id="KW-1133">Transmembrane helix</keyword>
<name>A0ABW2FHI1_9BACL</name>
<feature type="transmembrane region" description="Helical" evidence="6">
    <location>
        <begin position="427"/>
        <end position="446"/>
    </location>
</feature>
<evidence type="ECO:0000256" key="3">
    <source>
        <dbReference type="ARBA" id="ARBA00022692"/>
    </source>
</evidence>
<comment type="subcellular location">
    <subcellularLocation>
        <location evidence="1">Cell membrane</location>
        <topology evidence="1">Multi-pass membrane protein</topology>
    </subcellularLocation>
</comment>
<evidence type="ECO:0000313" key="8">
    <source>
        <dbReference type="Proteomes" id="UP001596378"/>
    </source>
</evidence>
<organism evidence="7 8">
    <name type="scientific">Cohnella cellulosilytica</name>
    <dbReference type="NCBI Taxonomy" id="986710"/>
    <lineage>
        <taxon>Bacteria</taxon>
        <taxon>Bacillati</taxon>
        <taxon>Bacillota</taxon>
        <taxon>Bacilli</taxon>
        <taxon>Bacillales</taxon>
        <taxon>Paenibacillaceae</taxon>
        <taxon>Cohnella</taxon>
    </lineage>
</organism>
<feature type="transmembrane region" description="Helical" evidence="6">
    <location>
        <begin position="198"/>
        <end position="218"/>
    </location>
</feature>